<protein>
    <submittedName>
        <fullName evidence="1">Uncharacterized protein</fullName>
    </submittedName>
</protein>
<sequence>MASGFLNVRFESLCLGILSGESSWSALDKEFTLLTALMDLKVWKLIHMKHILLLQKQPLNREEEPEPSLFSDSVVDLRGTNATEAGSSGVFHAFVTVQIARRHENITKTQKQQK</sequence>
<proteinExistence type="predicted"/>
<comment type="caution">
    <text evidence="1">The sequence shown here is derived from an EMBL/GenBank/DDBJ whole genome shotgun (WGS) entry which is preliminary data.</text>
</comment>
<reference evidence="1" key="1">
    <citation type="submission" date="2019-04" db="EMBL/GenBank/DDBJ databases">
        <title>Genome assembly of Zosterops borbonicus 15179.</title>
        <authorList>
            <person name="Leroy T."/>
            <person name="Anselmetti Y."/>
            <person name="Tilak M.-K."/>
            <person name="Nabholz B."/>
        </authorList>
    </citation>
    <scope>NUCLEOTIDE SEQUENCE</scope>
    <source>
        <strain evidence="1">HGM_15179</strain>
        <tissue evidence="1">Muscle</tissue>
    </source>
</reference>
<name>A0A8K1GS81_9PASS</name>
<gene>
    <name evidence="1" type="ORF">HGM15179_003312</name>
</gene>
<evidence type="ECO:0000313" key="1">
    <source>
        <dbReference type="EMBL" id="TRZ23802.1"/>
    </source>
</evidence>
<dbReference type="AlphaFoldDB" id="A0A8K1GS81"/>
<accession>A0A8K1GS81</accession>
<organism evidence="1 2">
    <name type="scientific">Zosterops borbonicus</name>
    <dbReference type="NCBI Taxonomy" id="364589"/>
    <lineage>
        <taxon>Eukaryota</taxon>
        <taxon>Metazoa</taxon>
        <taxon>Chordata</taxon>
        <taxon>Craniata</taxon>
        <taxon>Vertebrata</taxon>
        <taxon>Euteleostomi</taxon>
        <taxon>Archelosauria</taxon>
        <taxon>Archosauria</taxon>
        <taxon>Dinosauria</taxon>
        <taxon>Saurischia</taxon>
        <taxon>Theropoda</taxon>
        <taxon>Coelurosauria</taxon>
        <taxon>Aves</taxon>
        <taxon>Neognathae</taxon>
        <taxon>Neoaves</taxon>
        <taxon>Telluraves</taxon>
        <taxon>Australaves</taxon>
        <taxon>Passeriformes</taxon>
        <taxon>Sylvioidea</taxon>
        <taxon>Zosteropidae</taxon>
        <taxon>Zosterops</taxon>
    </lineage>
</organism>
<dbReference type="Proteomes" id="UP000796761">
    <property type="component" value="Unassembled WGS sequence"/>
</dbReference>
<dbReference type="EMBL" id="SWJQ01000063">
    <property type="protein sequence ID" value="TRZ23802.1"/>
    <property type="molecule type" value="Genomic_DNA"/>
</dbReference>
<evidence type="ECO:0000313" key="2">
    <source>
        <dbReference type="Proteomes" id="UP000796761"/>
    </source>
</evidence>
<keyword evidence="2" id="KW-1185">Reference proteome</keyword>